<sequence>MFSRPKSASPFSPILSVLLLFIVSSQVWTQTTEPSPDKTIEQKPSPMNGLPPEKTPTGPSQSELREKFKNQIGGFGFGSSEKYYSLQVARMLDSQWAIGINGYTNNYVNRFDNDTAYSYFLPPHDFYGRLRNHQEKYWGGALFVQRFIADSPFFVSLWLGREHYQKNQTALYWESAGNTYRFEKDSYSSGPRNYAGFGVGFRFQTTSGFFLGWEGVWSWYAPYHNSFSTSDLYYSDRTASIGDLLYRKYAYQNSERLPGSSFGLNLFVGWAF</sequence>
<feature type="signal peptide" evidence="2">
    <location>
        <begin position="1"/>
        <end position="29"/>
    </location>
</feature>
<proteinExistence type="predicted"/>
<evidence type="ECO:0000256" key="2">
    <source>
        <dbReference type="SAM" id="SignalP"/>
    </source>
</evidence>
<dbReference type="Proteomes" id="UP000231926">
    <property type="component" value="Unassembled WGS sequence"/>
</dbReference>
<evidence type="ECO:0000256" key="1">
    <source>
        <dbReference type="SAM" id="MobiDB-lite"/>
    </source>
</evidence>
<gene>
    <name evidence="3" type="ORF">CH362_03425</name>
</gene>
<feature type="chain" id="PRO_5014974492" description="DUF3575 domain-containing protein" evidence="2">
    <location>
        <begin position="30"/>
        <end position="272"/>
    </location>
</feature>
<dbReference type="OrthoDB" id="321307at2"/>
<dbReference type="EMBL" id="NPDR01000001">
    <property type="protein sequence ID" value="PJZ50825.1"/>
    <property type="molecule type" value="Genomic_DNA"/>
</dbReference>
<comment type="caution">
    <text evidence="3">The sequence shown here is derived from an EMBL/GenBank/DDBJ whole genome shotgun (WGS) entry which is preliminary data.</text>
</comment>
<organism evidence="3 4">
    <name type="scientific">Leptospira saintgironsiae</name>
    <dbReference type="NCBI Taxonomy" id="2023183"/>
    <lineage>
        <taxon>Bacteria</taxon>
        <taxon>Pseudomonadati</taxon>
        <taxon>Spirochaetota</taxon>
        <taxon>Spirochaetia</taxon>
        <taxon>Leptospirales</taxon>
        <taxon>Leptospiraceae</taxon>
        <taxon>Leptospira</taxon>
    </lineage>
</organism>
<accession>A0A2M9YH08</accession>
<evidence type="ECO:0000313" key="3">
    <source>
        <dbReference type="EMBL" id="PJZ50825.1"/>
    </source>
</evidence>
<dbReference type="AlphaFoldDB" id="A0A2M9YH08"/>
<protein>
    <recommendedName>
        <fullName evidence="5">DUF3575 domain-containing protein</fullName>
    </recommendedName>
</protein>
<feature type="region of interest" description="Disordered" evidence="1">
    <location>
        <begin position="32"/>
        <end position="62"/>
    </location>
</feature>
<evidence type="ECO:0008006" key="5">
    <source>
        <dbReference type="Google" id="ProtNLM"/>
    </source>
</evidence>
<dbReference type="RefSeq" id="WP_100708921.1">
    <property type="nucleotide sequence ID" value="NZ_NPDR01000001.1"/>
</dbReference>
<keyword evidence="4" id="KW-1185">Reference proteome</keyword>
<evidence type="ECO:0000313" key="4">
    <source>
        <dbReference type="Proteomes" id="UP000231926"/>
    </source>
</evidence>
<reference evidence="3 4" key="1">
    <citation type="submission" date="2017-07" db="EMBL/GenBank/DDBJ databases">
        <title>Leptospira spp. isolated from tropical soils.</title>
        <authorList>
            <person name="Thibeaux R."/>
            <person name="Iraola G."/>
            <person name="Ferres I."/>
            <person name="Bierque E."/>
            <person name="Girault D."/>
            <person name="Soupe-Gilbert M.-E."/>
            <person name="Picardeau M."/>
            <person name="Goarant C."/>
        </authorList>
    </citation>
    <scope>NUCLEOTIDE SEQUENCE [LARGE SCALE GENOMIC DNA]</scope>
    <source>
        <strain evidence="3 4">FH4-C-A2</strain>
    </source>
</reference>
<keyword evidence="2" id="KW-0732">Signal</keyword>
<name>A0A2M9YH08_9LEPT</name>